<dbReference type="SUPFAM" id="SSF50370">
    <property type="entry name" value="Ricin B-like lectins"/>
    <property type="match status" value="1"/>
</dbReference>
<evidence type="ECO:0000256" key="5">
    <source>
        <dbReference type="ARBA" id="ARBA00022801"/>
    </source>
</evidence>
<keyword evidence="10" id="KW-1185">Reference proteome</keyword>
<organism evidence="9 10">
    <name type="scientific">Spartinivicinus marinus</name>
    <dbReference type="NCBI Taxonomy" id="2994442"/>
    <lineage>
        <taxon>Bacteria</taxon>
        <taxon>Pseudomonadati</taxon>
        <taxon>Pseudomonadota</taxon>
        <taxon>Gammaproteobacteria</taxon>
        <taxon>Oceanospirillales</taxon>
        <taxon>Zooshikellaceae</taxon>
        <taxon>Spartinivicinus</taxon>
    </lineage>
</organism>
<evidence type="ECO:0000256" key="6">
    <source>
        <dbReference type="ARBA" id="ARBA00022833"/>
    </source>
</evidence>
<dbReference type="Gene3D" id="3.40.630.10">
    <property type="entry name" value="Zn peptidases"/>
    <property type="match status" value="1"/>
</dbReference>
<dbReference type="InterPro" id="IPR035992">
    <property type="entry name" value="Ricin_B-like_lectins"/>
</dbReference>
<dbReference type="RefSeq" id="WP_180568634.1">
    <property type="nucleotide sequence ID" value="NZ_JACCKB010000015.1"/>
</dbReference>
<evidence type="ECO:0000259" key="8">
    <source>
        <dbReference type="SMART" id="SM00458"/>
    </source>
</evidence>
<dbReference type="SUPFAM" id="SSF53187">
    <property type="entry name" value="Zn-dependent exopeptidases"/>
    <property type="match status" value="1"/>
</dbReference>
<dbReference type="SMART" id="SM00458">
    <property type="entry name" value="RICIN"/>
    <property type="match status" value="1"/>
</dbReference>
<dbReference type="Pfam" id="PF00652">
    <property type="entry name" value="Ricin_B_lectin"/>
    <property type="match status" value="1"/>
</dbReference>
<comment type="caution">
    <text evidence="9">The sequence shown here is derived from an EMBL/GenBank/DDBJ whole genome shotgun (WGS) entry which is preliminary data.</text>
</comment>
<dbReference type="InterPro" id="IPR007484">
    <property type="entry name" value="Peptidase_M28"/>
</dbReference>
<accession>A0A853IBK5</accession>
<dbReference type="AlphaFoldDB" id="A0A853IBK5"/>
<dbReference type="GO" id="GO:0004177">
    <property type="term" value="F:aminopeptidase activity"/>
    <property type="evidence" value="ECO:0007669"/>
    <property type="project" value="UniProtKB-KW"/>
</dbReference>
<feature type="domain" description="Ricin B lectin" evidence="8">
    <location>
        <begin position="412"/>
        <end position="531"/>
    </location>
</feature>
<dbReference type="Pfam" id="PF04389">
    <property type="entry name" value="Peptidase_M28"/>
    <property type="match status" value="1"/>
</dbReference>
<dbReference type="GO" id="GO:0006508">
    <property type="term" value="P:proteolysis"/>
    <property type="evidence" value="ECO:0007669"/>
    <property type="project" value="UniProtKB-KW"/>
</dbReference>
<keyword evidence="4 7" id="KW-0732">Signal</keyword>
<proteinExistence type="predicted"/>
<evidence type="ECO:0000256" key="3">
    <source>
        <dbReference type="ARBA" id="ARBA00022723"/>
    </source>
</evidence>
<feature type="chain" id="PRO_5032341253" evidence="7">
    <location>
        <begin position="23"/>
        <end position="531"/>
    </location>
</feature>
<dbReference type="GO" id="GO:0046872">
    <property type="term" value="F:metal ion binding"/>
    <property type="evidence" value="ECO:0007669"/>
    <property type="project" value="UniProtKB-KW"/>
</dbReference>
<dbReference type="PROSITE" id="PS50231">
    <property type="entry name" value="RICIN_B_LECTIN"/>
    <property type="match status" value="1"/>
</dbReference>
<dbReference type="Gene3D" id="2.80.10.50">
    <property type="match status" value="1"/>
</dbReference>
<evidence type="ECO:0000256" key="2">
    <source>
        <dbReference type="ARBA" id="ARBA00022670"/>
    </source>
</evidence>
<dbReference type="InterPro" id="IPR045175">
    <property type="entry name" value="M28_fam"/>
</dbReference>
<dbReference type="EMBL" id="JACCKB010000015">
    <property type="protein sequence ID" value="NYZ66605.1"/>
    <property type="molecule type" value="Genomic_DNA"/>
</dbReference>
<dbReference type="PANTHER" id="PTHR12147:SF56">
    <property type="entry name" value="AMINOPEPTIDASE YDR415C-RELATED"/>
    <property type="match status" value="1"/>
</dbReference>
<keyword evidence="5" id="KW-0378">Hydrolase</keyword>
<dbReference type="PANTHER" id="PTHR12147">
    <property type="entry name" value="METALLOPEPTIDASE M28 FAMILY MEMBER"/>
    <property type="match status" value="1"/>
</dbReference>
<evidence type="ECO:0000256" key="7">
    <source>
        <dbReference type="SAM" id="SignalP"/>
    </source>
</evidence>
<feature type="signal peptide" evidence="7">
    <location>
        <begin position="1"/>
        <end position="22"/>
    </location>
</feature>
<gene>
    <name evidence="9" type="ORF">H0A36_11350</name>
</gene>
<dbReference type="InterPro" id="IPR000772">
    <property type="entry name" value="Ricin_B_lectin"/>
</dbReference>
<keyword evidence="2" id="KW-0645">Protease</keyword>
<dbReference type="Proteomes" id="UP000569732">
    <property type="component" value="Unassembled WGS sequence"/>
</dbReference>
<name>A0A853IBK5_9GAMM</name>
<sequence>MKKLLLLTGLASALTAASFTQANEKVWVTIGKDGYDLLKQQMPGLMQERKSFDLANDKVSLVKVQEKHLPLLSMYMHKQFRRCGGYMVHESEQAAYTSIQAFMDNRPQTLIDYKIDQQDVVNPLLPQIKESEIRSFIIELSNFNNRYYRSNTGVTAAKRIHDKWAELSAGRSDVSVELYNHNSWNQDSVVMTIQGNELADEIVVIGGHLDSINQYSSDRINARAPGADDNASGISTITEVIRVLMKNDYKPSRTLKFMGYAAEEVGLKGSQEIAKAHKNQGKNVVGVLQLDMTNYQGDAVDAAIITDYTNSAQNNFFKEVANFYAPELNIGTTQCGYACSDHASWHNQGFPATMPSEAPFGKHNQAIHTTGDTISKSGNNANHAYKFAKMATSFAVEMAKAAGSDPGPGPGDYKQLKSVTGYCLSVNSANQAELANCATNNKQYWQHDDQGRLKHKSGNCLSVSDIASRGDRAVLKSCGSGKGQKWKMEGQRVVSVAGDNLLLTAWGRSAGVKVGVWSSLFGHPIQSWDWK</sequence>
<keyword evidence="1" id="KW-0031">Aminopeptidase</keyword>
<evidence type="ECO:0000256" key="4">
    <source>
        <dbReference type="ARBA" id="ARBA00022729"/>
    </source>
</evidence>
<dbReference type="GO" id="GO:0008235">
    <property type="term" value="F:metalloexopeptidase activity"/>
    <property type="evidence" value="ECO:0007669"/>
    <property type="project" value="InterPro"/>
</dbReference>
<reference evidence="9 10" key="1">
    <citation type="submission" date="2020-07" db="EMBL/GenBank/DDBJ databases">
        <title>Endozoicomonas sp. nov., isolated from sediment.</title>
        <authorList>
            <person name="Gu T."/>
        </authorList>
    </citation>
    <scope>NUCLEOTIDE SEQUENCE [LARGE SCALE GENOMIC DNA]</scope>
    <source>
        <strain evidence="9 10">SM1973</strain>
    </source>
</reference>
<keyword evidence="3" id="KW-0479">Metal-binding</keyword>
<keyword evidence="6" id="KW-0862">Zinc</keyword>
<evidence type="ECO:0000313" key="10">
    <source>
        <dbReference type="Proteomes" id="UP000569732"/>
    </source>
</evidence>
<protein>
    <submittedName>
        <fullName evidence="9">M20/M25/M40 family metallo-hydrolase</fullName>
    </submittedName>
</protein>
<evidence type="ECO:0000256" key="1">
    <source>
        <dbReference type="ARBA" id="ARBA00022438"/>
    </source>
</evidence>
<evidence type="ECO:0000313" key="9">
    <source>
        <dbReference type="EMBL" id="NYZ66605.1"/>
    </source>
</evidence>